<accession>A0ABR9XMG8</accession>
<feature type="chain" id="PRO_5046781557" description="YXWGXW repeat-containing protein" evidence="2">
    <location>
        <begin position="23"/>
        <end position="160"/>
    </location>
</feature>
<evidence type="ECO:0000313" key="3">
    <source>
        <dbReference type="EMBL" id="MBE9668476.1"/>
    </source>
</evidence>
<keyword evidence="4" id="KW-1185">Reference proteome</keyword>
<comment type="caution">
    <text evidence="3">The sequence shown here is derived from an EMBL/GenBank/DDBJ whole genome shotgun (WGS) entry which is preliminary data.</text>
</comment>
<feature type="region of interest" description="Disordered" evidence="1">
    <location>
        <begin position="127"/>
        <end position="160"/>
    </location>
</feature>
<feature type="signal peptide" evidence="2">
    <location>
        <begin position="1"/>
        <end position="22"/>
    </location>
</feature>
<name>A0ABR9XMG8_9SPHI</name>
<sequence>MKKMIFAVALVLSGFAVKVADAQLKVNFNLNIGSQPDWGPTGYDHVEYYYLPDIDAYYYVPGHQYVYRQNNTWVRTATLPPRYRNFDVYNSYKVVINQPEPWRNQAAIRAKYARYKGQRGRQTIIRDSRDNKYRNHWKDGRHDNGHGNDHGRPDKGNGHH</sequence>
<keyword evidence="2" id="KW-0732">Signal</keyword>
<gene>
    <name evidence="3" type="ORF">IRJ18_19045</name>
</gene>
<evidence type="ECO:0000313" key="4">
    <source>
        <dbReference type="Proteomes" id="UP000632774"/>
    </source>
</evidence>
<evidence type="ECO:0000256" key="1">
    <source>
        <dbReference type="SAM" id="MobiDB-lite"/>
    </source>
</evidence>
<dbReference type="RefSeq" id="WP_194107877.1">
    <property type="nucleotide sequence ID" value="NZ_JADFFM010000002.1"/>
</dbReference>
<dbReference type="Proteomes" id="UP000632774">
    <property type="component" value="Unassembled WGS sequence"/>
</dbReference>
<protein>
    <recommendedName>
        <fullName evidence="5">YXWGXW repeat-containing protein</fullName>
    </recommendedName>
</protein>
<proteinExistence type="predicted"/>
<evidence type="ECO:0000256" key="2">
    <source>
        <dbReference type="SAM" id="SignalP"/>
    </source>
</evidence>
<reference evidence="3 4" key="1">
    <citation type="submission" date="2020-10" db="EMBL/GenBank/DDBJ databases">
        <title>Mucilaginibacter mali sp. nov., isolated from rhizosphere soil of apple orchard.</title>
        <authorList>
            <person name="Lee J.-S."/>
            <person name="Kim H.S."/>
            <person name="Kim J.-S."/>
        </authorList>
    </citation>
    <scope>NUCLEOTIDE SEQUENCE [LARGE SCALE GENOMIC DNA]</scope>
    <source>
        <strain evidence="3 4">KCTC 23157</strain>
    </source>
</reference>
<evidence type="ECO:0008006" key="5">
    <source>
        <dbReference type="Google" id="ProtNLM"/>
    </source>
</evidence>
<organism evidence="3 4">
    <name type="scientific">Mucilaginibacter boryungensis</name>
    <dbReference type="NCBI Taxonomy" id="768480"/>
    <lineage>
        <taxon>Bacteria</taxon>
        <taxon>Pseudomonadati</taxon>
        <taxon>Bacteroidota</taxon>
        <taxon>Sphingobacteriia</taxon>
        <taxon>Sphingobacteriales</taxon>
        <taxon>Sphingobacteriaceae</taxon>
        <taxon>Mucilaginibacter</taxon>
    </lineage>
</organism>
<dbReference type="EMBL" id="JADFFM010000002">
    <property type="protein sequence ID" value="MBE9668476.1"/>
    <property type="molecule type" value="Genomic_DNA"/>
</dbReference>